<feature type="region of interest" description="Disordered" evidence="1">
    <location>
        <begin position="128"/>
        <end position="150"/>
    </location>
</feature>
<keyword evidence="3" id="KW-1185">Reference proteome</keyword>
<sequence>MCPEEGTKAGEGLEGMSSEERLKTWGLSSLERRRPRGDLTALYSFLRRGRGEGGPVGMAQSCVRQERFRLDMRKHFFTERVVKAWNGLPAEVVDAPSLSALKRHLDNALHTMLELLVSPEVGPGGAHRPQWLGPASRRTPTISCQGPRGRVSAQPEAFSPCLSDGKGAKHTLIKLAKEVSPTKNGEAKVRPCHGLMALATSMPVLLLSTVHAKNTSAATEKAHGFEQAGTQLPSEEAVESSEVAPRPPSLQTRQAPCPQPLLRGHAFQPFTSFGALLGTHSSILTSFLSYGAQNHTQYSRQQPLQSGQREELSQKALERLPGQAAAQ</sequence>
<name>A0AAN7NJD3_MYCAM</name>
<dbReference type="Proteomes" id="UP001333110">
    <property type="component" value="Unassembled WGS sequence"/>
</dbReference>
<dbReference type="AlphaFoldDB" id="A0AAN7NJD3"/>
<evidence type="ECO:0000313" key="2">
    <source>
        <dbReference type="EMBL" id="KAK4827115.1"/>
    </source>
</evidence>
<reference evidence="2 3" key="1">
    <citation type="journal article" date="2023" name="J. Hered.">
        <title>Chromosome-level genome of the wood stork (Mycteria americana) provides insight into avian chromosome evolution.</title>
        <authorList>
            <person name="Flamio R. Jr."/>
            <person name="Ramstad K.M."/>
        </authorList>
    </citation>
    <scope>NUCLEOTIDE SEQUENCE [LARGE SCALE GENOMIC DNA]</scope>
    <source>
        <strain evidence="2">JAX WOST 10</strain>
    </source>
</reference>
<accession>A0AAN7NJD3</accession>
<evidence type="ECO:0000313" key="3">
    <source>
        <dbReference type="Proteomes" id="UP001333110"/>
    </source>
</evidence>
<organism evidence="2 3">
    <name type="scientific">Mycteria americana</name>
    <name type="common">Wood stork</name>
    <dbReference type="NCBI Taxonomy" id="33587"/>
    <lineage>
        <taxon>Eukaryota</taxon>
        <taxon>Metazoa</taxon>
        <taxon>Chordata</taxon>
        <taxon>Craniata</taxon>
        <taxon>Vertebrata</taxon>
        <taxon>Euteleostomi</taxon>
        <taxon>Archelosauria</taxon>
        <taxon>Archosauria</taxon>
        <taxon>Dinosauria</taxon>
        <taxon>Saurischia</taxon>
        <taxon>Theropoda</taxon>
        <taxon>Coelurosauria</taxon>
        <taxon>Aves</taxon>
        <taxon>Neognathae</taxon>
        <taxon>Neoaves</taxon>
        <taxon>Aequornithes</taxon>
        <taxon>Ciconiiformes</taxon>
        <taxon>Ciconiidae</taxon>
        <taxon>Mycteria</taxon>
    </lineage>
</organism>
<dbReference type="EMBL" id="JAUNZN010000002">
    <property type="protein sequence ID" value="KAK4827115.1"/>
    <property type="molecule type" value="Genomic_DNA"/>
</dbReference>
<comment type="caution">
    <text evidence="2">The sequence shown here is derived from an EMBL/GenBank/DDBJ whole genome shotgun (WGS) entry which is preliminary data.</text>
</comment>
<feature type="compositionally biased region" description="Basic and acidic residues" evidence="1">
    <location>
        <begin position="308"/>
        <end position="318"/>
    </location>
</feature>
<evidence type="ECO:0000256" key="1">
    <source>
        <dbReference type="SAM" id="MobiDB-lite"/>
    </source>
</evidence>
<proteinExistence type="predicted"/>
<protein>
    <submittedName>
        <fullName evidence="2">Uncharacterized protein</fullName>
    </submittedName>
</protein>
<gene>
    <name evidence="2" type="ORF">QYF61_014378</name>
</gene>
<feature type="region of interest" description="Disordered" evidence="1">
    <location>
        <begin position="218"/>
        <end position="255"/>
    </location>
</feature>
<feature type="region of interest" description="Disordered" evidence="1">
    <location>
        <begin position="300"/>
        <end position="327"/>
    </location>
</feature>